<evidence type="ECO:0000256" key="3">
    <source>
        <dbReference type="ARBA" id="ARBA00022839"/>
    </source>
</evidence>
<dbReference type="Gene3D" id="3.30.420.10">
    <property type="entry name" value="Ribonuclease H-like superfamily/Ribonuclease H"/>
    <property type="match status" value="1"/>
</dbReference>
<dbReference type="SUPFAM" id="SSF53098">
    <property type="entry name" value="Ribonuclease H-like"/>
    <property type="match status" value="1"/>
</dbReference>
<keyword evidence="6" id="KW-1185">Reference proteome</keyword>
<evidence type="ECO:0000313" key="5">
    <source>
        <dbReference type="EMBL" id="TKB57331.1"/>
    </source>
</evidence>
<dbReference type="PANTHER" id="PTHR30231">
    <property type="entry name" value="DNA POLYMERASE III SUBUNIT EPSILON"/>
    <property type="match status" value="1"/>
</dbReference>
<dbReference type="CDD" id="cd06127">
    <property type="entry name" value="DEDDh"/>
    <property type="match status" value="1"/>
</dbReference>
<dbReference type="InterPro" id="IPR013520">
    <property type="entry name" value="Ribonucl_H"/>
</dbReference>
<evidence type="ECO:0000256" key="2">
    <source>
        <dbReference type="ARBA" id="ARBA00022801"/>
    </source>
</evidence>
<sequence length="216" mass="23956">MITPLTLAYRRWQCRHHRHWSSWLTKPVSTLPLMAVDLELTGLSTHENHIVSIGSVSMTHGAISLASARHQLVASPQGVGQSATIHGIVDEALNRAPHLSEALPRWWPEFAASVPVFHNAGLDLGFLRRAAAKFELTPPSRFAIDTMAIELNRLRRQGRVISSDDLRLERCRARYGLPSYVGHNALSDAIATAELLLAQLAYLDDDPPLYQILTSC</sequence>
<dbReference type="GO" id="GO:0003676">
    <property type="term" value="F:nucleic acid binding"/>
    <property type="evidence" value="ECO:0007669"/>
    <property type="project" value="InterPro"/>
</dbReference>
<evidence type="ECO:0000313" key="6">
    <source>
        <dbReference type="Proteomes" id="UP000305675"/>
    </source>
</evidence>
<dbReference type="GO" id="GO:0008408">
    <property type="term" value="F:3'-5' exonuclease activity"/>
    <property type="evidence" value="ECO:0007669"/>
    <property type="project" value="TreeGrafter"/>
</dbReference>
<dbReference type="PANTHER" id="PTHR30231:SF4">
    <property type="entry name" value="PROTEIN NEN2"/>
    <property type="match status" value="1"/>
</dbReference>
<dbReference type="GO" id="GO:0005829">
    <property type="term" value="C:cytosol"/>
    <property type="evidence" value="ECO:0007669"/>
    <property type="project" value="TreeGrafter"/>
</dbReference>
<gene>
    <name evidence="5" type="ORF">FCL42_03375</name>
</gene>
<proteinExistence type="predicted"/>
<dbReference type="GO" id="GO:0006259">
    <property type="term" value="P:DNA metabolic process"/>
    <property type="evidence" value="ECO:0007669"/>
    <property type="project" value="UniProtKB-ARBA"/>
</dbReference>
<protein>
    <submittedName>
        <fullName evidence="5">3'-5' exonuclease</fullName>
    </submittedName>
</protein>
<comment type="caution">
    <text evidence="5">The sequence shown here is derived from an EMBL/GenBank/DDBJ whole genome shotgun (WGS) entry which is preliminary data.</text>
</comment>
<feature type="domain" description="Exonuclease" evidence="4">
    <location>
        <begin position="32"/>
        <end position="205"/>
    </location>
</feature>
<reference evidence="5 6" key="1">
    <citation type="submission" date="2019-04" db="EMBL/GenBank/DDBJ databases">
        <authorList>
            <person name="Hwang J.C."/>
        </authorList>
    </citation>
    <scope>NUCLEOTIDE SEQUENCE [LARGE SCALE GENOMIC DNA]</scope>
    <source>
        <strain evidence="5 6">IMCC35002</strain>
    </source>
</reference>
<organism evidence="5 6">
    <name type="scientific">Ferrimonas aestuarii</name>
    <dbReference type="NCBI Taxonomy" id="2569539"/>
    <lineage>
        <taxon>Bacteria</taxon>
        <taxon>Pseudomonadati</taxon>
        <taxon>Pseudomonadota</taxon>
        <taxon>Gammaproteobacteria</taxon>
        <taxon>Alteromonadales</taxon>
        <taxon>Ferrimonadaceae</taxon>
        <taxon>Ferrimonas</taxon>
    </lineage>
</organism>
<dbReference type="AlphaFoldDB" id="A0A4U1BQK0"/>
<dbReference type="InterPro" id="IPR012337">
    <property type="entry name" value="RNaseH-like_sf"/>
</dbReference>
<evidence type="ECO:0000259" key="4">
    <source>
        <dbReference type="SMART" id="SM00479"/>
    </source>
</evidence>
<dbReference type="OrthoDB" id="5497329at2"/>
<accession>A0A4U1BQK0</accession>
<dbReference type="InterPro" id="IPR036397">
    <property type="entry name" value="RNaseH_sf"/>
</dbReference>
<evidence type="ECO:0000256" key="1">
    <source>
        <dbReference type="ARBA" id="ARBA00022722"/>
    </source>
</evidence>
<dbReference type="SMART" id="SM00479">
    <property type="entry name" value="EXOIII"/>
    <property type="match status" value="1"/>
</dbReference>
<keyword evidence="2" id="KW-0378">Hydrolase</keyword>
<keyword evidence="1" id="KW-0540">Nuclease</keyword>
<keyword evidence="3 5" id="KW-0269">Exonuclease</keyword>
<dbReference type="EMBL" id="SWCJ01000002">
    <property type="protein sequence ID" value="TKB57331.1"/>
    <property type="molecule type" value="Genomic_DNA"/>
</dbReference>
<name>A0A4U1BQK0_9GAMM</name>
<dbReference type="Proteomes" id="UP000305675">
    <property type="component" value="Unassembled WGS sequence"/>
</dbReference>
<dbReference type="Pfam" id="PF00929">
    <property type="entry name" value="RNase_T"/>
    <property type="match status" value="1"/>
</dbReference>